<feature type="non-terminal residue" evidence="12">
    <location>
        <position position="1"/>
    </location>
</feature>
<keyword evidence="3 11" id="KW-0894">Sodium channel</keyword>
<dbReference type="Gene3D" id="1.10.287.770">
    <property type="entry name" value="YojJ-like"/>
    <property type="match status" value="1"/>
</dbReference>
<keyword evidence="9 11" id="KW-0739">Sodium transport</keyword>
<keyword evidence="13" id="KW-1185">Reference proteome</keyword>
<comment type="similarity">
    <text evidence="11">Belongs to the amiloride-sensitive sodium channel (TC 1.A.6) family.</text>
</comment>
<organism evidence="12 13">
    <name type="scientific">Brachionus plicatilis</name>
    <name type="common">Marine rotifer</name>
    <name type="synonym">Brachionus muelleri</name>
    <dbReference type="NCBI Taxonomy" id="10195"/>
    <lineage>
        <taxon>Eukaryota</taxon>
        <taxon>Metazoa</taxon>
        <taxon>Spiralia</taxon>
        <taxon>Gnathifera</taxon>
        <taxon>Rotifera</taxon>
        <taxon>Eurotatoria</taxon>
        <taxon>Monogononta</taxon>
        <taxon>Pseudotrocha</taxon>
        <taxon>Ploima</taxon>
        <taxon>Brachionidae</taxon>
        <taxon>Brachionus</taxon>
    </lineage>
</organism>
<keyword evidence="5" id="KW-1133">Transmembrane helix</keyword>
<keyword evidence="10 11" id="KW-0407">Ion channel</keyword>
<evidence type="ECO:0000256" key="10">
    <source>
        <dbReference type="ARBA" id="ARBA00023303"/>
    </source>
</evidence>
<protein>
    <submittedName>
        <fullName evidence="12">Amiloride-sensitive sodium channel subunit gamma</fullName>
    </submittedName>
</protein>
<dbReference type="PANTHER" id="PTHR11690:SF248">
    <property type="entry name" value="PICKPOCKET 17, ISOFORM A"/>
    <property type="match status" value="1"/>
</dbReference>
<evidence type="ECO:0000256" key="11">
    <source>
        <dbReference type="RuleBase" id="RU000679"/>
    </source>
</evidence>
<evidence type="ECO:0000313" key="12">
    <source>
        <dbReference type="EMBL" id="RNA19643.1"/>
    </source>
</evidence>
<accession>A0A3M7R7P8</accession>
<keyword evidence="6" id="KW-0915">Sodium</keyword>
<evidence type="ECO:0000256" key="5">
    <source>
        <dbReference type="ARBA" id="ARBA00022989"/>
    </source>
</evidence>
<dbReference type="Proteomes" id="UP000276133">
    <property type="component" value="Unassembled WGS sequence"/>
</dbReference>
<evidence type="ECO:0000256" key="1">
    <source>
        <dbReference type="ARBA" id="ARBA00004141"/>
    </source>
</evidence>
<evidence type="ECO:0000256" key="3">
    <source>
        <dbReference type="ARBA" id="ARBA00022461"/>
    </source>
</evidence>
<comment type="caution">
    <text evidence="12">The sequence shown here is derived from an EMBL/GenBank/DDBJ whole genome shotgun (WGS) entry which is preliminary data.</text>
</comment>
<dbReference type="AlphaFoldDB" id="A0A3M7R7P8"/>
<keyword evidence="7 11" id="KW-0406">Ion transport</keyword>
<evidence type="ECO:0000256" key="6">
    <source>
        <dbReference type="ARBA" id="ARBA00023053"/>
    </source>
</evidence>
<dbReference type="PANTHER" id="PTHR11690">
    <property type="entry name" value="AMILORIDE-SENSITIVE SODIUM CHANNEL-RELATED"/>
    <property type="match status" value="1"/>
</dbReference>
<evidence type="ECO:0000256" key="9">
    <source>
        <dbReference type="ARBA" id="ARBA00023201"/>
    </source>
</evidence>
<dbReference type="GO" id="GO:0005886">
    <property type="term" value="C:plasma membrane"/>
    <property type="evidence" value="ECO:0007669"/>
    <property type="project" value="TreeGrafter"/>
</dbReference>
<reference evidence="12 13" key="1">
    <citation type="journal article" date="2018" name="Sci. Rep.">
        <title>Genomic signatures of local adaptation to the degree of environmental predictability in rotifers.</title>
        <authorList>
            <person name="Franch-Gras L."/>
            <person name="Hahn C."/>
            <person name="Garcia-Roger E.M."/>
            <person name="Carmona M.J."/>
            <person name="Serra M."/>
            <person name="Gomez A."/>
        </authorList>
    </citation>
    <scope>NUCLEOTIDE SEQUENCE [LARGE SCALE GENOMIC DNA]</scope>
    <source>
        <strain evidence="12">HYR1</strain>
    </source>
</reference>
<name>A0A3M7R7P8_BRAPC</name>
<evidence type="ECO:0000256" key="8">
    <source>
        <dbReference type="ARBA" id="ARBA00023136"/>
    </source>
</evidence>
<keyword evidence="4 11" id="KW-0812">Transmembrane</keyword>
<proteinExistence type="inferred from homology"/>
<dbReference type="STRING" id="10195.A0A3M7R7P8"/>
<gene>
    <name evidence="12" type="ORF">BpHYR1_050082</name>
</gene>
<keyword evidence="8" id="KW-0472">Membrane</keyword>
<dbReference type="EMBL" id="REGN01004004">
    <property type="protein sequence ID" value="RNA19643.1"/>
    <property type="molecule type" value="Genomic_DNA"/>
</dbReference>
<dbReference type="OrthoDB" id="6021021at2759"/>
<dbReference type="InterPro" id="IPR001873">
    <property type="entry name" value="ENaC"/>
</dbReference>
<sequence length="664" mass="75942">KQDYFMEKRGVVISVHNSSHTPLVKNEGIKVPVGFLADISVDRTFYVRLPSPFSDCRKDTTTKLSTDSNYYNKTVDAADYSKSLCDDICLQNEFIVPQCNCNDPELEVTDSTKSLCKSLSELNCAEEVRSTFDSSDLSERCNPFCPTECDTEEFGTKMFFADYPTKYYYDIVSTQPNLIEKFSSNGNVSYSLFKESVVMVNVFYNDLSYTLIEETQAITIEDVFGVIVIFMSMKTYFSFPFSTSVSIYETNLDDFPAITFCNLNSFNTSDENIANVLNKTISENNLTLEINPSEESPAINEVQRSYKLLAANILNDLFLRIRTGRATETSKFEDLVFSCYFNGQKCDSRDFQKFYVFGYNQCFTFNKKNNSPIIIKKTSKTGPESGLMLEIFTGHPGQQDLFVEKRGLYLAVHNNSANPAVSFEGIKLPVGTSAEIGIKRTFYRKLSEPFSKCRKDTLTVFSDDPEIYNRTVKSGVYTRKICFEICLLFKYIIPKCNCSDPRIQIRDLNLKFCTTFKEIDCIENVRKQFDSEDLSLTCDKECPVSCDTMEYTYQQSYSDYPTQYYYEVIKKQDNLKNKFKNSTFDSFKQSTLMVNVFYQELSSTFVEETRLIRPFDLVASVGGLLGLFLGCSVLTFMEPISFFIELGYKLISVKNQINASQAKF</sequence>
<evidence type="ECO:0000256" key="4">
    <source>
        <dbReference type="ARBA" id="ARBA00022692"/>
    </source>
</evidence>
<evidence type="ECO:0000313" key="13">
    <source>
        <dbReference type="Proteomes" id="UP000276133"/>
    </source>
</evidence>
<dbReference type="PRINTS" id="PR01078">
    <property type="entry name" value="AMINACHANNEL"/>
</dbReference>
<comment type="subcellular location">
    <subcellularLocation>
        <location evidence="1">Membrane</location>
        <topology evidence="1">Multi-pass membrane protein</topology>
    </subcellularLocation>
</comment>
<dbReference type="Gene3D" id="2.60.470.10">
    <property type="entry name" value="Acid-sensing ion channels like domains"/>
    <property type="match status" value="1"/>
</dbReference>
<evidence type="ECO:0000256" key="7">
    <source>
        <dbReference type="ARBA" id="ARBA00023065"/>
    </source>
</evidence>
<keyword evidence="2 11" id="KW-0813">Transport</keyword>
<dbReference type="Pfam" id="PF00858">
    <property type="entry name" value="ASC"/>
    <property type="match status" value="2"/>
</dbReference>
<evidence type="ECO:0000256" key="2">
    <source>
        <dbReference type="ARBA" id="ARBA00022448"/>
    </source>
</evidence>
<dbReference type="GO" id="GO:0015280">
    <property type="term" value="F:ligand-gated sodium channel activity"/>
    <property type="evidence" value="ECO:0007669"/>
    <property type="project" value="TreeGrafter"/>
</dbReference>